<gene>
    <name evidence="8" type="ORF">CY34DRAFT_19095</name>
</gene>
<feature type="domain" description="RNA polymerase Rpb2" evidence="7">
    <location>
        <begin position="98"/>
        <end position="118"/>
    </location>
</feature>
<keyword evidence="4" id="KW-0548">Nucleotidyltransferase</keyword>
<evidence type="ECO:0000256" key="6">
    <source>
        <dbReference type="RuleBase" id="RU000434"/>
    </source>
</evidence>
<organism evidence="8 9">
    <name type="scientific">Suillus luteus UH-Slu-Lm8-n1</name>
    <dbReference type="NCBI Taxonomy" id="930992"/>
    <lineage>
        <taxon>Eukaryota</taxon>
        <taxon>Fungi</taxon>
        <taxon>Dikarya</taxon>
        <taxon>Basidiomycota</taxon>
        <taxon>Agaricomycotina</taxon>
        <taxon>Agaricomycetes</taxon>
        <taxon>Agaricomycetidae</taxon>
        <taxon>Boletales</taxon>
        <taxon>Suillineae</taxon>
        <taxon>Suillaceae</taxon>
        <taxon>Suillus</taxon>
    </lineage>
</organism>
<evidence type="ECO:0000256" key="1">
    <source>
        <dbReference type="ARBA" id="ARBA00012418"/>
    </source>
</evidence>
<evidence type="ECO:0000313" key="8">
    <source>
        <dbReference type="EMBL" id="KIK32374.1"/>
    </source>
</evidence>
<keyword evidence="3" id="KW-0808">Transferase</keyword>
<keyword evidence="5" id="KW-0804">Transcription</keyword>
<dbReference type="OrthoDB" id="10248617at2759"/>
<name>A0A0D0A2J1_9AGAM</name>
<sequence>MVLSRPSRELQDTFYLSDPSTSLPPPSDYYKRVSRQLQDTFYLSDPSTSLPPPSDYYKRVSHQLQDTFYLSDPSTSLPLPSDYCERVSHELQDTFYLFGFLCPLHTPDGSPCGLPNHLLRALPHYHGSSFRCRNSW</sequence>
<dbReference type="Gene3D" id="3.90.1100.10">
    <property type="match status" value="1"/>
</dbReference>
<reference evidence="9" key="2">
    <citation type="submission" date="2015-01" db="EMBL/GenBank/DDBJ databases">
        <title>Evolutionary Origins and Diversification of the Mycorrhizal Mutualists.</title>
        <authorList>
            <consortium name="DOE Joint Genome Institute"/>
            <consortium name="Mycorrhizal Genomics Consortium"/>
            <person name="Kohler A."/>
            <person name="Kuo A."/>
            <person name="Nagy L.G."/>
            <person name="Floudas D."/>
            <person name="Copeland A."/>
            <person name="Barry K.W."/>
            <person name="Cichocki N."/>
            <person name="Veneault-Fourrey C."/>
            <person name="LaButti K."/>
            <person name="Lindquist E.A."/>
            <person name="Lipzen A."/>
            <person name="Lundell T."/>
            <person name="Morin E."/>
            <person name="Murat C."/>
            <person name="Riley R."/>
            <person name="Ohm R."/>
            <person name="Sun H."/>
            <person name="Tunlid A."/>
            <person name="Henrissat B."/>
            <person name="Grigoriev I.V."/>
            <person name="Hibbett D.S."/>
            <person name="Martin F."/>
        </authorList>
    </citation>
    <scope>NUCLEOTIDE SEQUENCE [LARGE SCALE GENOMIC DNA]</scope>
    <source>
        <strain evidence="9">UH-Slu-Lm8-n1</strain>
    </source>
</reference>
<dbReference type="InParanoid" id="A0A0D0A2J1"/>
<evidence type="ECO:0000256" key="5">
    <source>
        <dbReference type="ARBA" id="ARBA00023163"/>
    </source>
</evidence>
<protein>
    <recommendedName>
        <fullName evidence="1">DNA-directed RNA polymerase</fullName>
        <ecNumber evidence="1">2.7.7.6</ecNumber>
    </recommendedName>
</protein>
<dbReference type="GO" id="GO:0003899">
    <property type="term" value="F:DNA-directed RNA polymerase activity"/>
    <property type="evidence" value="ECO:0007669"/>
    <property type="project" value="UniProtKB-EC"/>
</dbReference>
<keyword evidence="9" id="KW-1185">Reference proteome</keyword>
<evidence type="ECO:0000256" key="3">
    <source>
        <dbReference type="ARBA" id="ARBA00022679"/>
    </source>
</evidence>
<dbReference type="EMBL" id="KN836270">
    <property type="protein sequence ID" value="KIK32374.1"/>
    <property type="molecule type" value="Genomic_DNA"/>
</dbReference>
<dbReference type="GO" id="GO:0000428">
    <property type="term" value="C:DNA-directed RNA polymerase complex"/>
    <property type="evidence" value="ECO:0007669"/>
    <property type="project" value="UniProtKB-KW"/>
</dbReference>
<dbReference type="InterPro" id="IPR007645">
    <property type="entry name" value="RNA_pol_Rpb2_3"/>
</dbReference>
<dbReference type="GO" id="GO:0006351">
    <property type="term" value="P:DNA-templated transcription"/>
    <property type="evidence" value="ECO:0007669"/>
    <property type="project" value="InterPro"/>
</dbReference>
<reference evidence="8 9" key="1">
    <citation type="submission" date="2014-04" db="EMBL/GenBank/DDBJ databases">
        <authorList>
            <consortium name="DOE Joint Genome Institute"/>
            <person name="Kuo A."/>
            <person name="Ruytinx J."/>
            <person name="Rineau F."/>
            <person name="Colpaert J."/>
            <person name="Kohler A."/>
            <person name="Nagy L.G."/>
            <person name="Floudas D."/>
            <person name="Copeland A."/>
            <person name="Barry K.W."/>
            <person name="Cichocki N."/>
            <person name="Veneault-Fourrey C."/>
            <person name="LaButti K."/>
            <person name="Lindquist E.A."/>
            <person name="Lipzen A."/>
            <person name="Lundell T."/>
            <person name="Morin E."/>
            <person name="Murat C."/>
            <person name="Sun H."/>
            <person name="Tunlid A."/>
            <person name="Henrissat B."/>
            <person name="Grigoriev I.V."/>
            <person name="Hibbett D.S."/>
            <person name="Martin F."/>
            <person name="Nordberg H.P."/>
            <person name="Cantor M.N."/>
            <person name="Hua S.X."/>
        </authorList>
    </citation>
    <scope>NUCLEOTIDE SEQUENCE [LARGE SCALE GENOMIC DNA]</scope>
    <source>
        <strain evidence="8 9">UH-Slu-Lm8-n1</strain>
    </source>
</reference>
<dbReference type="SUPFAM" id="SSF64484">
    <property type="entry name" value="beta and beta-prime subunits of DNA dependent RNA-polymerase"/>
    <property type="match status" value="1"/>
</dbReference>
<evidence type="ECO:0000256" key="2">
    <source>
        <dbReference type="ARBA" id="ARBA00022478"/>
    </source>
</evidence>
<dbReference type="Pfam" id="PF04565">
    <property type="entry name" value="RNA_pol_Rpb2_3"/>
    <property type="match status" value="1"/>
</dbReference>
<evidence type="ECO:0000313" key="9">
    <source>
        <dbReference type="Proteomes" id="UP000054485"/>
    </source>
</evidence>
<evidence type="ECO:0000256" key="4">
    <source>
        <dbReference type="ARBA" id="ARBA00022695"/>
    </source>
</evidence>
<keyword evidence="2" id="KW-0240">DNA-directed RNA polymerase</keyword>
<accession>A0A0D0A2J1</accession>
<comment type="similarity">
    <text evidence="6">Belongs to the RNA polymerase beta chain family.</text>
</comment>
<dbReference type="Proteomes" id="UP000054485">
    <property type="component" value="Unassembled WGS sequence"/>
</dbReference>
<dbReference type="GO" id="GO:0003677">
    <property type="term" value="F:DNA binding"/>
    <property type="evidence" value="ECO:0007669"/>
    <property type="project" value="InterPro"/>
</dbReference>
<dbReference type="AlphaFoldDB" id="A0A0D0A2J1"/>
<evidence type="ECO:0000259" key="7">
    <source>
        <dbReference type="Pfam" id="PF04565"/>
    </source>
</evidence>
<proteinExistence type="inferred from homology"/>
<dbReference type="HOGENOM" id="CLU_1876785_0_0_1"/>
<dbReference type="EC" id="2.7.7.6" evidence="1"/>